<feature type="non-terminal residue" evidence="1">
    <location>
        <position position="18"/>
    </location>
</feature>
<comment type="caution">
    <text evidence="1">The sequence shown here is derived from an EMBL/GenBank/DDBJ whole genome shotgun (WGS) entry which is preliminary data.</text>
</comment>
<dbReference type="Proteomes" id="UP000265520">
    <property type="component" value="Unassembled WGS sequence"/>
</dbReference>
<protein>
    <submittedName>
        <fullName evidence="1">Uncharacterized protein</fullName>
    </submittedName>
</protein>
<sequence length="18" mass="1949">MDEVPSRYRGMVGGGLPK</sequence>
<evidence type="ECO:0000313" key="2">
    <source>
        <dbReference type="Proteomes" id="UP000265520"/>
    </source>
</evidence>
<dbReference type="AlphaFoldDB" id="A0A392SQU7"/>
<accession>A0A392SQU7</accession>
<name>A0A392SQU7_9FABA</name>
<reference evidence="1 2" key="1">
    <citation type="journal article" date="2018" name="Front. Plant Sci.">
        <title>Red Clover (Trifolium pratense) and Zigzag Clover (T. medium) - A Picture of Genomic Similarities and Differences.</title>
        <authorList>
            <person name="Dluhosova J."/>
            <person name="Istvanek J."/>
            <person name="Nedelnik J."/>
            <person name="Repkova J."/>
        </authorList>
    </citation>
    <scope>NUCLEOTIDE SEQUENCE [LARGE SCALE GENOMIC DNA]</scope>
    <source>
        <strain evidence="2">cv. 10/8</strain>
        <tissue evidence="1">Leaf</tissue>
    </source>
</reference>
<evidence type="ECO:0000313" key="1">
    <source>
        <dbReference type="EMBL" id="MCI50226.1"/>
    </source>
</evidence>
<organism evidence="1 2">
    <name type="scientific">Trifolium medium</name>
    <dbReference type="NCBI Taxonomy" id="97028"/>
    <lineage>
        <taxon>Eukaryota</taxon>
        <taxon>Viridiplantae</taxon>
        <taxon>Streptophyta</taxon>
        <taxon>Embryophyta</taxon>
        <taxon>Tracheophyta</taxon>
        <taxon>Spermatophyta</taxon>
        <taxon>Magnoliopsida</taxon>
        <taxon>eudicotyledons</taxon>
        <taxon>Gunneridae</taxon>
        <taxon>Pentapetalae</taxon>
        <taxon>rosids</taxon>
        <taxon>fabids</taxon>
        <taxon>Fabales</taxon>
        <taxon>Fabaceae</taxon>
        <taxon>Papilionoideae</taxon>
        <taxon>50 kb inversion clade</taxon>
        <taxon>NPAAA clade</taxon>
        <taxon>Hologalegina</taxon>
        <taxon>IRL clade</taxon>
        <taxon>Trifolieae</taxon>
        <taxon>Trifolium</taxon>
    </lineage>
</organism>
<proteinExistence type="predicted"/>
<dbReference type="EMBL" id="LXQA010413296">
    <property type="protein sequence ID" value="MCI50226.1"/>
    <property type="molecule type" value="Genomic_DNA"/>
</dbReference>
<keyword evidence="2" id="KW-1185">Reference proteome</keyword>